<dbReference type="GO" id="GO:0008270">
    <property type="term" value="F:zinc ion binding"/>
    <property type="evidence" value="ECO:0007669"/>
    <property type="project" value="UniProtKB-KW"/>
</dbReference>
<dbReference type="PANTHER" id="PTHR16515:SF49">
    <property type="entry name" value="GASTRULA ZINC FINGER PROTEIN XLCGF49.1-LIKE-RELATED"/>
    <property type="match status" value="1"/>
</dbReference>
<feature type="region of interest" description="Disordered" evidence="12">
    <location>
        <begin position="965"/>
        <end position="986"/>
    </location>
</feature>
<feature type="compositionally biased region" description="Basic residues" evidence="12">
    <location>
        <begin position="204"/>
        <end position="216"/>
    </location>
</feature>
<dbReference type="GO" id="GO:0043565">
    <property type="term" value="F:sequence-specific DNA binding"/>
    <property type="evidence" value="ECO:0007669"/>
    <property type="project" value="UniProtKB-ARBA"/>
</dbReference>
<dbReference type="EMBL" id="JBAMIC010000014">
    <property type="protein sequence ID" value="KAK7096283.1"/>
    <property type="molecule type" value="Genomic_DNA"/>
</dbReference>
<feature type="domain" description="C2H2-type" evidence="13">
    <location>
        <begin position="551"/>
        <end position="578"/>
    </location>
</feature>
<gene>
    <name evidence="14" type="ORF">V1264_005593</name>
</gene>
<dbReference type="AlphaFoldDB" id="A0AAN9AZV9"/>
<evidence type="ECO:0000256" key="3">
    <source>
        <dbReference type="ARBA" id="ARBA00022723"/>
    </source>
</evidence>
<comment type="subcellular location">
    <subcellularLocation>
        <location evidence="1">Nucleus</location>
    </subcellularLocation>
</comment>
<dbReference type="PANTHER" id="PTHR16515">
    <property type="entry name" value="PR DOMAIN ZINC FINGER PROTEIN"/>
    <property type="match status" value="1"/>
</dbReference>
<dbReference type="InterPro" id="IPR013087">
    <property type="entry name" value="Znf_C2H2_type"/>
</dbReference>
<dbReference type="Gene3D" id="3.30.160.60">
    <property type="entry name" value="Classic Zinc Finger"/>
    <property type="match status" value="10"/>
</dbReference>
<dbReference type="FunFam" id="3.30.160.60:FF:001498">
    <property type="entry name" value="Zinc finger protein 404"/>
    <property type="match status" value="1"/>
</dbReference>
<feature type="compositionally biased region" description="Polar residues" evidence="12">
    <location>
        <begin position="967"/>
        <end position="986"/>
    </location>
</feature>
<feature type="domain" description="C2H2-type" evidence="13">
    <location>
        <begin position="411"/>
        <end position="438"/>
    </location>
</feature>
<evidence type="ECO:0000256" key="9">
    <source>
        <dbReference type="ARBA" id="ARBA00023242"/>
    </source>
</evidence>
<feature type="domain" description="C2H2-type" evidence="13">
    <location>
        <begin position="467"/>
        <end position="494"/>
    </location>
</feature>
<feature type="region of interest" description="Disordered" evidence="12">
    <location>
        <begin position="116"/>
        <end position="158"/>
    </location>
</feature>
<evidence type="ECO:0000313" key="15">
    <source>
        <dbReference type="Proteomes" id="UP001374579"/>
    </source>
</evidence>
<dbReference type="Pfam" id="PF00096">
    <property type="entry name" value="zf-C2H2"/>
    <property type="match status" value="8"/>
</dbReference>
<feature type="domain" description="C2H2-type" evidence="13">
    <location>
        <begin position="319"/>
        <end position="346"/>
    </location>
</feature>
<comment type="caution">
    <text evidence="14">The sequence shown here is derived from an EMBL/GenBank/DDBJ whole genome shotgun (WGS) entry which is preliminary data.</text>
</comment>
<evidence type="ECO:0000256" key="1">
    <source>
        <dbReference type="ARBA" id="ARBA00004123"/>
    </source>
</evidence>
<comment type="similarity">
    <text evidence="2">Belongs to the krueppel C2H2-type zinc-finger protein family.</text>
</comment>
<evidence type="ECO:0000256" key="6">
    <source>
        <dbReference type="ARBA" id="ARBA00022833"/>
    </source>
</evidence>
<keyword evidence="11" id="KW-0175">Coiled coil</keyword>
<evidence type="ECO:0000256" key="12">
    <source>
        <dbReference type="SAM" id="MobiDB-lite"/>
    </source>
</evidence>
<evidence type="ECO:0000256" key="7">
    <source>
        <dbReference type="ARBA" id="ARBA00023015"/>
    </source>
</evidence>
<feature type="domain" description="C2H2-type" evidence="13">
    <location>
        <begin position="439"/>
        <end position="466"/>
    </location>
</feature>
<feature type="domain" description="C2H2-type" evidence="13">
    <location>
        <begin position="662"/>
        <end position="696"/>
    </location>
</feature>
<evidence type="ECO:0000259" key="13">
    <source>
        <dbReference type="PROSITE" id="PS50157"/>
    </source>
</evidence>
<evidence type="ECO:0000256" key="5">
    <source>
        <dbReference type="ARBA" id="ARBA00022771"/>
    </source>
</evidence>
<feature type="domain" description="C2H2-type" evidence="13">
    <location>
        <begin position="579"/>
        <end position="606"/>
    </location>
</feature>
<feature type="domain" description="C2H2-type" evidence="13">
    <location>
        <begin position="523"/>
        <end position="550"/>
    </location>
</feature>
<sequence length="986" mass="108079">METMDTEEEVLKNAIKSERSALQAELEAMKAERLAYAAELAQLRQERAALQAEKEQIRAEKEAMETERKALRLAEEITEKVKRRTGISYDVSKKEKGVLRGMKNGSGSRLFNQHKVLPKKRSSGTHSKSVGDVGSDNGNIEGDANWSQGPRTRTRRQTLHQPAVLLSTEEGLIMQRPITKTRGTRTRKTSTCSTGRNGNQQATVKKHTQPVQKKKVQLLELDDTDSEDMGGVTFPEAGEEDGAADCDNKVGKSAESDDSDNKGEDLEGLEVRFDGAAILAALPGHISTNGDDGTDPNKAMQTRNIKWPRASRSRGKLPQVCKDCGRSFRLTSTYLSHIKTHTDGGSSHKRPGYKKPFRQLDQLTKHQNQHSRSAGQRHTCGHCLLTFSSVIRLRKHVHLSHKKSARGAKEFKCTKCREVFTKASDLARHMGVHSEGKPFKCTHCKSSFNSPGNLTVHMKKHSGEKPFRCDECDATFPRSADLKSHVRKHSSVKPYTCQFCSAAFCRAGDLKPHMRTHTGEKPYQCEVCGAAFSTSSNLAVHRRTHTGERPFQCEQCGDSFSQLGHLTRHRSQHSTENSHHCTTCPASFGNAYHLKVHMQRHNTENTFKCKCGAAFSRASILTEHMRIHTGEKPYRCNQCPAAFARSANLAAHRRKHTGERPYVCPHCQQGFTQSTSLNRHLQSKKACVARHAASHLQLEGDDASTAVGENGATEGREEAVTFSTVGQEDVQSSSAVGVGDFFHGRDAHNEAQANHFLLPASTHVSTFDGGVPVSTDSGGPVTQQTTEMNHASIFTITDAADNVSQASPTKGFNVAHCFSINESTQVIRNSMGAEQKFDYHENSQHSAMEQSLHGANSITHSMCSQAVTHQDSFHISQSSAYMAASKTILPEGDGVSNGAILQPQTSADVGNSASQHIVSSLAEANSRMVPLPPMVTGAMVTDYQGGEGSSLVALRNLSHPSSYFHPNVSSPSISHLPRTHSQLPHQ</sequence>
<name>A0AAN9AZV9_9CAEN</name>
<dbReference type="FunFam" id="3.30.160.60:FF:000630">
    <property type="entry name" value="Zinc finger protein 180"/>
    <property type="match status" value="1"/>
</dbReference>
<keyword evidence="3" id="KW-0479">Metal-binding</keyword>
<dbReference type="SUPFAM" id="SSF57667">
    <property type="entry name" value="beta-beta-alpha zinc fingers"/>
    <property type="match status" value="7"/>
</dbReference>
<feature type="coiled-coil region" evidence="11">
    <location>
        <begin position="12"/>
        <end position="76"/>
    </location>
</feature>
<dbReference type="SMART" id="SM00355">
    <property type="entry name" value="ZnF_C2H2"/>
    <property type="match status" value="12"/>
</dbReference>
<dbReference type="FunFam" id="3.30.160.60:FF:000100">
    <property type="entry name" value="Zinc finger 45-like"/>
    <property type="match status" value="2"/>
</dbReference>
<evidence type="ECO:0000256" key="10">
    <source>
        <dbReference type="PROSITE-ProRule" id="PRU00042"/>
    </source>
</evidence>
<keyword evidence="5 10" id="KW-0863">Zinc-finger</keyword>
<keyword evidence="6" id="KW-0862">Zinc</keyword>
<dbReference type="FunFam" id="3.30.160.60:FF:001732">
    <property type="entry name" value="Zgc:162936"/>
    <property type="match status" value="1"/>
</dbReference>
<feature type="region of interest" description="Disordered" evidence="12">
    <location>
        <begin position="181"/>
        <end position="265"/>
    </location>
</feature>
<dbReference type="FunFam" id="3.30.160.60:FF:002343">
    <property type="entry name" value="Zinc finger protein 33A"/>
    <property type="match status" value="1"/>
</dbReference>
<evidence type="ECO:0000256" key="11">
    <source>
        <dbReference type="SAM" id="Coils"/>
    </source>
</evidence>
<dbReference type="PROSITE" id="PS50157">
    <property type="entry name" value="ZINC_FINGER_C2H2_2"/>
    <property type="match status" value="11"/>
</dbReference>
<proteinExistence type="inferred from homology"/>
<evidence type="ECO:0000256" key="8">
    <source>
        <dbReference type="ARBA" id="ARBA00023163"/>
    </source>
</evidence>
<feature type="domain" description="C2H2-type" evidence="13">
    <location>
        <begin position="607"/>
        <end position="633"/>
    </location>
</feature>
<evidence type="ECO:0000313" key="14">
    <source>
        <dbReference type="EMBL" id="KAK7096283.1"/>
    </source>
</evidence>
<feature type="domain" description="C2H2-type" evidence="13">
    <location>
        <begin position="634"/>
        <end position="661"/>
    </location>
</feature>
<feature type="compositionally biased region" description="Basic and acidic residues" evidence="12">
    <location>
        <begin position="246"/>
        <end position="265"/>
    </location>
</feature>
<feature type="domain" description="C2H2-type" evidence="13">
    <location>
        <begin position="495"/>
        <end position="522"/>
    </location>
</feature>
<keyword evidence="4" id="KW-0677">Repeat</keyword>
<feature type="region of interest" description="Disordered" evidence="12">
    <location>
        <begin position="286"/>
        <end position="312"/>
    </location>
</feature>
<evidence type="ECO:0000256" key="2">
    <source>
        <dbReference type="ARBA" id="ARBA00006991"/>
    </source>
</evidence>
<keyword evidence="15" id="KW-1185">Reference proteome</keyword>
<reference evidence="14 15" key="1">
    <citation type="submission" date="2024-02" db="EMBL/GenBank/DDBJ databases">
        <title>Chromosome-scale genome assembly of the rough periwinkle Littorina saxatilis.</title>
        <authorList>
            <person name="De Jode A."/>
            <person name="Faria R."/>
            <person name="Formenti G."/>
            <person name="Sims Y."/>
            <person name="Smith T.P."/>
            <person name="Tracey A."/>
            <person name="Wood J.M.D."/>
            <person name="Zagrodzka Z.B."/>
            <person name="Johannesson K."/>
            <person name="Butlin R.K."/>
            <person name="Leder E.H."/>
        </authorList>
    </citation>
    <scope>NUCLEOTIDE SEQUENCE [LARGE SCALE GENOMIC DNA]</scope>
    <source>
        <strain evidence="14">Snail1</strain>
        <tissue evidence="14">Muscle</tissue>
    </source>
</reference>
<dbReference type="InterPro" id="IPR050331">
    <property type="entry name" value="Zinc_finger"/>
</dbReference>
<dbReference type="InterPro" id="IPR036236">
    <property type="entry name" value="Znf_C2H2_sf"/>
</dbReference>
<accession>A0AAN9AZV9</accession>
<dbReference type="PROSITE" id="PS00028">
    <property type="entry name" value="ZINC_FINGER_C2H2_1"/>
    <property type="match status" value="9"/>
</dbReference>
<keyword evidence="9" id="KW-0539">Nucleus</keyword>
<organism evidence="14 15">
    <name type="scientific">Littorina saxatilis</name>
    <dbReference type="NCBI Taxonomy" id="31220"/>
    <lineage>
        <taxon>Eukaryota</taxon>
        <taxon>Metazoa</taxon>
        <taxon>Spiralia</taxon>
        <taxon>Lophotrochozoa</taxon>
        <taxon>Mollusca</taxon>
        <taxon>Gastropoda</taxon>
        <taxon>Caenogastropoda</taxon>
        <taxon>Littorinimorpha</taxon>
        <taxon>Littorinoidea</taxon>
        <taxon>Littorinidae</taxon>
        <taxon>Littorina</taxon>
    </lineage>
</organism>
<dbReference type="FunFam" id="3.30.160.60:FF:000933">
    <property type="entry name" value="zinc finger protein 771"/>
    <property type="match status" value="1"/>
</dbReference>
<protein>
    <recommendedName>
        <fullName evidence="13">C2H2-type domain-containing protein</fullName>
    </recommendedName>
</protein>
<keyword evidence="8" id="KW-0804">Transcription</keyword>
<dbReference type="GO" id="GO:0005634">
    <property type="term" value="C:nucleus"/>
    <property type="evidence" value="ECO:0007669"/>
    <property type="project" value="UniProtKB-SubCell"/>
</dbReference>
<dbReference type="GO" id="GO:0045893">
    <property type="term" value="P:positive regulation of DNA-templated transcription"/>
    <property type="evidence" value="ECO:0007669"/>
    <property type="project" value="UniProtKB-ARBA"/>
</dbReference>
<keyword evidence="7" id="KW-0805">Transcription regulation</keyword>
<dbReference type="Proteomes" id="UP001374579">
    <property type="component" value="Unassembled WGS sequence"/>
</dbReference>
<dbReference type="GO" id="GO:0005694">
    <property type="term" value="C:chromosome"/>
    <property type="evidence" value="ECO:0007669"/>
    <property type="project" value="UniProtKB-ARBA"/>
</dbReference>
<evidence type="ECO:0000256" key="4">
    <source>
        <dbReference type="ARBA" id="ARBA00022737"/>
    </source>
</evidence>